<dbReference type="InterPro" id="IPR003615">
    <property type="entry name" value="HNH_nuc"/>
</dbReference>
<dbReference type="Pfam" id="PF13392">
    <property type="entry name" value="HNH_3"/>
    <property type="match status" value="1"/>
</dbReference>
<name>A0A317CV62_9GAMM</name>
<sequence>MQTTQEQKRLLNCTKPNEITGCLVWTRQTSIDGYGRTMVKEPNGEAHLESAHKASYMAFYGDIPPGKVVRQGCGNSLCINPEHLELVVAAKQRA</sequence>
<keyword evidence="3" id="KW-1185">Reference proteome</keyword>
<comment type="caution">
    <text evidence="2">The sequence shown here is derived from an EMBL/GenBank/DDBJ whole genome shotgun (WGS) entry which is preliminary data.</text>
</comment>
<evidence type="ECO:0000259" key="1">
    <source>
        <dbReference type="Pfam" id="PF13392"/>
    </source>
</evidence>
<reference evidence="2 3" key="1">
    <citation type="submission" date="2018-05" db="EMBL/GenBank/DDBJ databases">
        <title>Leucothrix arctica sp. nov., isolated from Arctic seawater.</title>
        <authorList>
            <person name="Choi A."/>
            <person name="Baek K."/>
        </authorList>
    </citation>
    <scope>NUCLEOTIDE SEQUENCE [LARGE SCALE GENOMIC DNA]</scope>
    <source>
        <strain evidence="2 3">JCM 18388</strain>
    </source>
</reference>
<protein>
    <recommendedName>
        <fullName evidence="1">HNH nuclease domain-containing protein</fullName>
    </recommendedName>
</protein>
<dbReference type="Proteomes" id="UP000245539">
    <property type="component" value="Unassembled WGS sequence"/>
</dbReference>
<proteinExistence type="predicted"/>
<dbReference type="InterPro" id="IPR044925">
    <property type="entry name" value="His-Me_finger_sf"/>
</dbReference>
<organism evidence="2 3">
    <name type="scientific">Leucothrix pacifica</name>
    <dbReference type="NCBI Taxonomy" id="1247513"/>
    <lineage>
        <taxon>Bacteria</taxon>
        <taxon>Pseudomonadati</taxon>
        <taxon>Pseudomonadota</taxon>
        <taxon>Gammaproteobacteria</taxon>
        <taxon>Thiotrichales</taxon>
        <taxon>Thiotrichaceae</taxon>
        <taxon>Leucothrix</taxon>
    </lineage>
</organism>
<dbReference type="AlphaFoldDB" id="A0A317CV62"/>
<gene>
    <name evidence="2" type="ORF">DKW60_02285</name>
</gene>
<dbReference type="OrthoDB" id="441807at2"/>
<accession>A0A317CV62</accession>
<feature type="domain" description="HNH nuclease" evidence="1">
    <location>
        <begin position="51"/>
        <end position="87"/>
    </location>
</feature>
<evidence type="ECO:0000313" key="3">
    <source>
        <dbReference type="Proteomes" id="UP000245539"/>
    </source>
</evidence>
<evidence type="ECO:0000313" key="2">
    <source>
        <dbReference type="EMBL" id="PWR00401.1"/>
    </source>
</evidence>
<dbReference type="RefSeq" id="WP_109836046.1">
    <property type="nucleotide sequence ID" value="NZ_QGKM01000004.1"/>
</dbReference>
<dbReference type="SUPFAM" id="SSF54060">
    <property type="entry name" value="His-Me finger endonucleases"/>
    <property type="match status" value="1"/>
</dbReference>
<dbReference type="EMBL" id="QGKM01000004">
    <property type="protein sequence ID" value="PWR00401.1"/>
    <property type="molecule type" value="Genomic_DNA"/>
</dbReference>